<dbReference type="InterPro" id="IPR020849">
    <property type="entry name" value="Small_GTPase_Ras-type"/>
</dbReference>
<dbReference type="SMART" id="SM00175">
    <property type="entry name" value="RAB"/>
    <property type="match status" value="1"/>
</dbReference>
<dbReference type="Pfam" id="PF12796">
    <property type="entry name" value="Ank_2"/>
    <property type="match status" value="2"/>
</dbReference>
<keyword evidence="7" id="KW-1185">Reference proteome</keyword>
<dbReference type="Proteomes" id="UP000016922">
    <property type="component" value="Unassembled WGS sequence"/>
</dbReference>
<reference evidence="6 7" key="1">
    <citation type="journal article" date="2013" name="BMC Genomics">
        <title>Genomics-driven discovery of the pneumocandin biosynthetic gene cluster in the fungus Glarea lozoyensis.</title>
        <authorList>
            <person name="Chen L."/>
            <person name="Yue Q."/>
            <person name="Zhang X."/>
            <person name="Xiang M."/>
            <person name="Wang C."/>
            <person name="Li S."/>
            <person name="Che Y."/>
            <person name="Ortiz-Lopez F.J."/>
            <person name="Bills G.F."/>
            <person name="Liu X."/>
            <person name="An Z."/>
        </authorList>
    </citation>
    <scope>NUCLEOTIDE SEQUENCE [LARGE SCALE GENOMIC DNA]</scope>
    <source>
        <strain evidence="7">ATCC 20868 / MF5171</strain>
    </source>
</reference>
<dbReference type="SMART" id="SM00248">
    <property type="entry name" value="ANK"/>
    <property type="match status" value="5"/>
</dbReference>
<dbReference type="SUPFAM" id="SSF53474">
    <property type="entry name" value="alpha/beta-Hydrolases"/>
    <property type="match status" value="1"/>
</dbReference>
<evidence type="ECO:0000313" key="7">
    <source>
        <dbReference type="Proteomes" id="UP000016922"/>
    </source>
</evidence>
<feature type="repeat" description="ANK" evidence="4">
    <location>
        <begin position="393"/>
        <end position="425"/>
    </location>
</feature>
<dbReference type="PROSITE" id="PS50297">
    <property type="entry name" value="ANK_REP_REGION"/>
    <property type="match status" value="2"/>
</dbReference>
<dbReference type="PRINTS" id="PR00449">
    <property type="entry name" value="RASTRNSFRMNG"/>
</dbReference>
<dbReference type="KEGG" id="glz:GLAREA_00566"/>
<evidence type="ECO:0000256" key="2">
    <source>
        <dbReference type="ARBA" id="ARBA00022741"/>
    </source>
</evidence>
<dbReference type="OMA" id="THASICK"/>
<keyword evidence="4" id="KW-0040">ANK repeat</keyword>
<dbReference type="SMART" id="SM00176">
    <property type="entry name" value="RAN"/>
    <property type="match status" value="1"/>
</dbReference>
<keyword evidence="2" id="KW-0547">Nucleotide-binding</keyword>
<feature type="compositionally biased region" description="Basic and acidic residues" evidence="5">
    <location>
        <begin position="442"/>
        <end position="458"/>
    </location>
</feature>
<organism evidence="6 7">
    <name type="scientific">Glarea lozoyensis (strain ATCC 20868 / MF5171)</name>
    <dbReference type="NCBI Taxonomy" id="1116229"/>
    <lineage>
        <taxon>Eukaryota</taxon>
        <taxon>Fungi</taxon>
        <taxon>Dikarya</taxon>
        <taxon>Ascomycota</taxon>
        <taxon>Pezizomycotina</taxon>
        <taxon>Leotiomycetes</taxon>
        <taxon>Helotiales</taxon>
        <taxon>Helotiaceae</taxon>
        <taxon>Glarea</taxon>
    </lineage>
</organism>
<dbReference type="OrthoDB" id="1658288at2759"/>
<dbReference type="GO" id="GO:0003924">
    <property type="term" value="F:GTPase activity"/>
    <property type="evidence" value="ECO:0007669"/>
    <property type="project" value="InterPro"/>
</dbReference>
<dbReference type="SMART" id="SM00173">
    <property type="entry name" value="RAS"/>
    <property type="match status" value="1"/>
</dbReference>
<dbReference type="InterPro" id="IPR001806">
    <property type="entry name" value="Small_GTPase"/>
</dbReference>
<evidence type="ECO:0000256" key="1">
    <source>
        <dbReference type="ARBA" id="ARBA00008344"/>
    </source>
</evidence>
<dbReference type="eggNOG" id="KOG2029">
    <property type="taxonomic scope" value="Eukaryota"/>
</dbReference>
<dbReference type="Gene3D" id="1.25.40.20">
    <property type="entry name" value="Ankyrin repeat-containing domain"/>
    <property type="match status" value="1"/>
</dbReference>
<dbReference type="InterPro" id="IPR027417">
    <property type="entry name" value="P-loop_NTPase"/>
</dbReference>
<protein>
    <submittedName>
        <fullName evidence="6">p-loop containing nucleoside triphosphate hydrolase</fullName>
    </submittedName>
</protein>
<dbReference type="AlphaFoldDB" id="S3DBR1"/>
<dbReference type="InterPro" id="IPR005225">
    <property type="entry name" value="Small_GTP-bd"/>
</dbReference>
<dbReference type="GO" id="GO:0005525">
    <property type="term" value="F:GTP binding"/>
    <property type="evidence" value="ECO:0007669"/>
    <property type="project" value="UniProtKB-KW"/>
</dbReference>
<dbReference type="InterPro" id="IPR002110">
    <property type="entry name" value="Ankyrin_rpt"/>
</dbReference>
<dbReference type="PANTHER" id="PTHR24070">
    <property type="entry name" value="RAS, DI-RAS, AND RHEB FAMILY MEMBERS OF SMALL GTPASE SUPERFAMILY"/>
    <property type="match status" value="1"/>
</dbReference>
<dbReference type="GO" id="GO:0016020">
    <property type="term" value="C:membrane"/>
    <property type="evidence" value="ECO:0007669"/>
    <property type="project" value="InterPro"/>
</dbReference>
<gene>
    <name evidence="6" type="ORF">GLAREA_00566</name>
</gene>
<dbReference type="GO" id="GO:0007165">
    <property type="term" value="P:signal transduction"/>
    <property type="evidence" value="ECO:0007669"/>
    <property type="project" value="InterPro"/>
</dbReference>
<dbReference type="Pfam" id="PF00023">
    <property type="entry name" value="Ank"/>
    <property type="match status" value="1"/>
</dbReference>
<dbReference type="PROSITE" id="PS51419">
    <property type="entry name" value="RAB"/>
    <property type="match status" value="1"/>
</dbReference>
<feature type="repeat" description="ANK" evidence="4">
    <location>
        <begin position="294"/>
        <end position="326"/>
    </location>
</feature>
<dbReference type="SUPFAM" id="SSF48403">
    <property type="entry name" value="Ankyrin repeat"/>
    <property type="match status" value="1"/>
</dbReference>
<accession>S3DBR1</accession>
<dbReference type="InterPro" id="IPR029058">
    <property type="entry name" value="AB_hydrolase_fold"/>
</dbReference>
<dbReference type="STRING" id="1116229.S3DBR1"/>
<dbReference type="Pfam" id="PF00071">
    <property type="entry name" value="Ras"/>
    <property type="match status" value="1"/>
</dbReference>
<feature type="repeat" description="ANK" evidence="4">
    <location>
        <begin position="363"/>
        <end position="392"/>
    </location>
</feature>
<dbReference type="FunFam" id="3.40.50.300:FF:000654">
    <property type="entry name" value="Small g-protein ras2"/>
    <property type="match status" value="1"/>
</dbReference>
<feature type="region of interest" description="Disordered" evidence="5">
    <location>
        <begin position="182"/>
        <end position="201"/>
    </location>
</feature>
<evidence type="ECO:0000256" key="5">
    <source>
        <dbReference type="SAM" id="MobiDB-lite"/>
    </source>
</evidence>
<dbReference type="Gene3D" id="3.40.50.300">
    <property type="entry name" value="P-loop containing nucleotide triphosphate hydrolases"/>
    <property type="match status" value="1"/>
</dbReference>
<dbReference type="eggNOG" id="KOG4177">
    <property type="taxonomic scope" value="Eukaryota"/>
</dbReference>
<evidence type="ECO:0000256" key="4">
    <source>
        <dbReference type="PROSITE-ProRule" id="PRU00023"/>
    </source>
</evidence>
<dbReference type="PRINTS" id="PR01415">
    <property type="entry name" value="ANKYRIN"/>
</dbReference>
<dbReference type="eggNOG" id="KOG0395">
    <property type="taxonomic scope" value="Eukaryota"/>
</dbReference>
<dbReference type="RefSeq" id="XP_008083515.1">
    <property type="nucleotide sequence ID" value="XM_008085324.1"/>
</dbReference>
<dbReference type="SUPFAM" id="SSF52540">
    <property type="entry name" value="P-loop containing nucleoside triphosphate hydrolases"/>
    <property type="match status" value="1"/>
</dbReference>
<feature type="region of interest" description="Disordered" evidence="5">
    <location>
        <begin position="442"/>
        <end position="462"/>
    </location>
</feature>
<comment type="similarity">
    <text evidence="1">Belongs to the small GTPase superfamily. Ras family.</text>
</comment>
<dbReference type="NCBIfam" id="TIGR00231">
    <property type="entry name" value="small_GTP"/>
    <property type="match status" value="1"/>
</dbReference>
<dbReference type="InterPro" id="IPR036770">
    <property type="entry name" value="Ankyrin_rpt-contain_sf"/>
</dbReference>
<proteinExistence type="inferred from homology"/>
<keyword evidence="3" id="KW-0342">GTP-binding</keyword>
<sequence length="829" mass="90239">MAGMVLYKLVVLGDGGVGKSALTIQLTLEHFVETYEPTIEDSYRKQVIIDGKPCMLEILDTAGQEEYTALRDAWISDGDGFVLVYSITSRSSFTRIKKFHHQIKSVKERDAHPNLTITSPVCLVGNKCDRVTEREVSVQEGLALANELGCSFVEASAKNNFNTEKMFYDTARVIRSERIKVASSQARSGQSTSPRSSHGTSYQVRRSWWRKSIFIEPNEGQTEAGRKRLTYSLVDAAKSNLEREVLAFLDAGADIDGQPGPDGAAIHAASVSGHANIVNILIKRGTAINAKGPPGTSPLQIAAAEGHLPVVRLLIHKGTQIDQTSQLHGRALSAASSRGRLEVVRYLLKKKADVNVDGGPYGNALQAAAWAGKAPIVELLLGSGADINARGAGGCTALQIAAFGGHSSVIRSLLKLGGAININAQGALMILIESGARDPLKSVEDKLGQERSDSEARKSLQASNNSAVLRQISGTKDYTHEEVVSVAPLIEANDITIPVVEVLAKSMTRSTAIAKDPTSQPSVRRPHINSTGFSHIFDPGDAVVDIIFVHGLQGHPEQTWTYQPQLLKKRFSLSSTSRLTFGNQQNVFWPYDLLAHEDSFAKARILTWGYDSKVITEFFGTSNQHNISQHGNDLMIALQQERKHNPSRPLIFVAHSLGGILVKVALDSSKRSVHQPQYLPIYTSTKAILFLGTPHGGSTSTSWGLLASNLTKFALQSPSEKVLKGLNANSELLENLRKVFLQMLEDNKFMIHSFFETKPMSGLYGLQDRVVPYESALVGHARQEIVRGINGNHSEICKFKDATDPGYKAVSGALEDYILALRQEVGLVV</sequence>
<dbReference type="PROSITE" id="PS50088">
    <property type="entry name" value="ANK_REPEAT"/>
    <property type="match status" value="4"/>
</dbReference>
<evidence type="ECO:0000313" key="6">
    <source>
        <dbReference type="EMBL" id="EPE29406.1"/>
    </source>
</evidence>
<dbReference type="GeneID" id="19459624"/>
<dbReference type="PROSITE" id="PS51421">
    <property type="entry name" value="RAS"/>
    <property type="match status" value="1"/>
</dbReference>
<evidence type="ECO:0000256" key="3">
    <source>
        <dbReference type="ARBA" id="ARBA00023134"/>
    </source>
</evidence>
<dbReference type="SMART" id="SM00174">
    <property type="entry name" value="RHO"/>
    <property type="match status" value="1"/>
</dbReference>
<dbReference type="EMBL" id="KE145367">
    <property type="protein sequence ID" value="EPE29406.1"/>
    <property type="molecule type" value="Genomic_DNA"/>
</dbReference>
<dbReference type="HOGENOM" id="CLU_015809_0_0_1"/>
<dbReference type="Gene3D" id="3.40.50.1820">
    <property type="entry name" value="alpha/beta hydrolase"/>
    <property type="match status" value="1"/>
</dbReference>
<feature type="repeat" description="ANK" evidence="4">
    <location>
        <begin position="261"/>
        <end position="293"/>
    </location>
</feature>
<dbReference type="PROSITE" id="PS51420">
    <property type="entry name" value="RHO"/>
    <property type="match status" value="1"/>
</dbReference>
<name>S3DBR1_GLAL2</name>
<keyword evidence="6" id="KW-0378">Hydrolase</keyword>